<evidence type="ECO:0000313" key="1">
    <source>
        <dbReference type="EMBL" id="WTP46887.1"/>
    </source>
</evidence>
<proteinExistence type="predicted"/>
<keyword evidence="2" id="KW-1185">Reference proteome</keyword>
<gene>
    <name evidence="1" type="ORF">OG288_00165</name>
</gene>
<dbReference type="RefSeq" id="WP_328936286.1">
    <property type="nucleotide sequence ID" value="NZ_CP108133.1"/>
</dbReference>
<accession>A0ABZ1J6M4</accession>
<reference evidence="1" key="1">
    <citation type="submission" date="2022-10" db="EMBL/GenBank/DDBJ databases">
        <title>The complete genomes of actinobacterial strains from the NBC collection.</title>
        <authorList>
            <person name="Joergensen T.S."/>
            <person name="Alvarez Arevalo M."/>
            <person name="Sterndorff E.B."/>
            <person name="Faurdal D."/>
            <person name="Vuksanovic O."/>
            <person name="Mourched A.-S."/>
            <person name="Charusanti P."/>
            <person name="Shaw S."/>
            <person name="Blin K."/>
            <person name="Weber T."/>
        </authorList>
    </citation>
    <scope>NUCLEOTIDE SEQUENCE</scope>
    <source>
        <strain evidence="1">NBC_00189</strain>
    </source>
</reference>
<evidence type="ECO:0000313" key="2">
    <source>
        <dbReference type="Proteomes" id="UP001432166"/>
    </source>
</evidence>
<name>A0ABZ1J6M4_9ACTN</name>
<evidence type="ECO:0008006" key="3">
    <source>
        <dbReference type="Google" id="ProtNLM"/>
    </source>
</evidence>
<dbReference type="EMBL" id="CP108133">
    <property type="protein sequence ID" value="WTP46887.1"/>
    <property type="molecule type" value="Genomic_DNA"/>
</dbReference>
<organism evidence="1 2">
    <name type="scientific">Streptomyces tauricus</name>
    <dbReference type="NCBI Taxonomy" id="68274"/>
    <lineage>
        <taxon>Bacteria</taxon>
        <taxon>Bacillati</taxon>
        <taxon>Actinomycetota</taxon>
        <taxon>Actinomycetes</taxon>
        <taxon>Kitasatosporales</taxon>
        <taxon>Streptomycetaceae</taxon>
        <taxon>Streptomyces</taxon>
        <taxon>Streptomyces aurantiacus group</taxon>
    </lineage>
</organism>
<protein>
    <recommendedName>
        <fullName evidence="3">Knr4/Smi1-like domain-containing protein</fullName>
    </recommendedName>
</protein>
<sequence length="269" mass="28937">MTVCLPAEAADDIEAALSKALAPFSSDTDDNPVDRGMWDSRRIRGGSNGRGFAVAPGHADDARLIHDAPACDGTLRPSAPGVCAGGPRALLDFSQPLLASERAAAASWDLWHTLSAVHPAAIPLAEFLDRWHNDPTAFPGDRYADAMFSAYRAQPLIKAYLDHPHSLGLGFLGFLGDTDPSEHPVIGYAGTRAEYIRDTTWPTTPNTDVLTADGWWLEVYERSTEAVHASCEPGLCPHDPPLPAVWPGSEPYLADLPGDTILVRVHCHC</sequence>
<dbReference type="Proteomes" id="UP001432166">
    <property type="component" value="Chromosome"/>
</dbReference>